<dbReference type="VEuPathDB" id="TrichDB:TRFO_27624"/>
<organism evidence="1 2">
    <name type="scientific">Tritrichomonas foetus</name>
    <dbReference type="NCBI Taxonomy" id="1144522"/>
    <lineage>
        <taxon>Eukaryota</taxon>
        <taxon>Metamonada</taxon>
        <taxon>Parabasalia</taxon>
        <taxon>Tritrichomonadida</taxon>
        <taxon>Tritrichomonadidae</taxon>
        <taxon>Tritrichomonas</taxon>
    </lineage>
</organism>
<proteinExistence type="predicted"/>
<dbReference type="EMBL" id="MLAK01000780">
    <property type="protein sequence ID" value="OHT04832.1"/>
    <property type="molecule type" value="Genomic_DNA"/>
</dbReference>
<dbReference type="OrthoDB" id="10482272at2759"/>
<dbReference type="AlphaFoldDB" id="A0A1J4K217"/>
<evidence type="ECO:0000313" key="2">
    <source>
        <dbReference type="Proteomes" id="UP000179807"/>
    </source>
</evidence>
<accession>A0A1J4K217</accession>
<reference evidence="1" key="1">
    <citation type="submission" date="2016-10" db="EMBL/GenBank/DDBJ databases">
        <authorList>
            <person name="Benchimol M."/>
            <person name="Almeida L.G."/>
            <person name="Vasconcelos A.T."/>
            <person name="Perreira-Neves A."/>
            <person name="Rosa I.A."/>
            <person name="Tasca T."/>
            <person name="Bogo M.R."/>
            <person name="de Souza W."/>
        </authorList>
    </citation>
    <scope>NUCLEOTIDE SEQUENCE [LARGE SCALE GENOMIC DNA]</scope>
    <source>
        <strain evidence="1">K</strain>
    </source>
</reference>
<name>A0A1J4K217_9EUKA</name>
<gene>
    <name evidence="1" type="ORF">TRFO_27624</name>
</gene>
<protein>
    <submittedName>
        <fullName evidence="1">Uncharacterized protein</fullName>
    </submittedName>
</protein>
<dbReference type="RefSeq" id="XP_068357968.1">
    <property type="nucleotide sequence ID" value="XM_068505672.1"/>
</dbReference>
<sequence length="933" mass="107132">MKMLYQRRNWLFSYDMSYQKSIHQMTNHDIQNLMNKAPLWLDEFYENIQNIAFLKERINLPAWIHLSPSRLTELLDQIDKKTSSNGSAQKGWPRIVSRFTGTDRADSIFGIIEYGLREPSAYERVLQLLVELIINPTLRLYLEPLIDETLFMVRCSEHRLVDLLEYYLSFRCTIDKGTLPFDVVKKNYNEKILRFQSCIYQNLPKEEKTNEKNINPLVTTTISQLNDPFFMERYLSELNFEVFQKLKEEFGIYPICETPEEDVALSIAGLTRLLASPVNPLDNIPKFLMPTKYPPHDIVVPHFGRHALCLSDAVLQVFQEKRVEVANKVLNFIESVKNDVNPENEERYNKNAVPLLVSPAISSMPGYDDDKCFSIIFDPQFLNYGFLAPVEKDMIYLLNSVTGQFSPYIVIKKTTDSSFIAHIESQDVPVNDFNICIKLPERLIQEINKIINLPPIIVSPNISQPIVDSFIGFASPTRPPIEIVETPLGSSSSIDAANWLANNFSESIENSIKKTIVFATSPKEFDIFVSQFCSQVKIPQMYILRLDLNSDACIEIVLNSRKQLLQYAASIDKSYGFSCAAAINSLKLYCSDQVDLIKHLEMVRPLEYIADNQKRIDYLKESTKIICHLIGEPLKVTKMKFDNCLILDTCQIEDSDMLNILNNTNPDHVRLYGYGQCYQRLQKMPDDVIHKDLVNSFKPKNKEIMNFLRGIYRDDITQDHVGSTLNQSYDNEVQTPAVLTPCHLWECNEDNVFEVAVASAFLLKMLGFESILIVAEDCYLEKIEMIIRKRASWNKNLLIVDSLKSVDEVVTFQQSADAVIYAEISKSENTRIGDVANSAKHVFWGCVCKSESMEIRGNNEFPLQEDSILRLTQNERFIDILNNHVQKTASVAFNERFGEEIPESRSGYTINDVNHLFGLVYHMQIQLSESAQN</sequence>
<dbReference type="GeneID" id="94840376"/>
<keyword evidence="2" id="KW-1185">Reference proteome</keyword>
<dbReference type="Proteomes" id="UP000179807">
    <property type="component" value="Unassembled WGS sequence"/>
</dbReference>
<evidence type="ECO:0000313" key="1">
    <source>
        <dbReference type="EMBL" id="OHT04832.1"/>
    </source>
</evidence>
<comment type="caution">
    <text evidence="1">The sequence shown here is derived from an EMBL/GenBank/DDBJ whole genome shotgun (WGS) entry which is preliminary data.</text>
</comment>